<dbReference type="PANTHER" id="PTHR30586:SF0">
    <property type="entry name" value="ION-TRANSLOCATING OXIDOREDUCTASE COMPLEX SUBUNIT E"/>
    <property type="match status" value="1"/>
</dbReference>
<feature type="transmembrane region" description="Helical" evidence="8">
    <location>
        <begin position="103"/>
        <end position="121"/>
    </location>
</feature>
<evidence type="ECO:0000256" key="6">
    <source>
        <dbReference type="ARBA" id="ARBA00022989"/>
    </source>
</evidence>
<sequence>MAEGKEKTSLWHEFTKGLIKENPVLRLVLGCCSTLALSTAASNSIGMGIATTFVLVCSNAVISALRHVIPDKVRIPCYIVVIAGFVSVVQMLIEAFSPALKDALGIYLPLIVVNCIILGRAEGFANKHKVLPSIMDGLGMGLGFTFTLLVMGTIREIIGSGTFFGMQVTPSMYPGIIIFLLPPGGFFVFGMLMAVANRITEHHGGKPVEDINCACCPMAVACGHVEVGSKQPSEKCERNGSSAQNKFLRGSVPPLQDDTQPKDGDTK</sequence>
<evidence type="ECO:0000313" key="10">
    <source>
        <dbReference type="EMBL" id="QKN23771.1"/>
    </source>
</evidence>
<keyword evidence="5 8" id="KW-0249">Electron transport</keyword>
<comment type="function">
    <text evidence="8">Part of a membrane-bound complex that couples electron transfer with translocation of ions across the membrane.</text>
</comment>
<dbReference type="EC" id="7.-.-.-" evidence="8"/>
<feature type="transmembrane region" description="Helical" evidence="8">
    <location>
        <begin position="47"/>
        <end position="65"/>
    </location>
</feature>
<feature type="transmembrane region" description="Helical" evidence="8">
    <location>
        <begin position="133"/>
        <end position="152"/>
    </location>
</feature>
<feature type="transmembrane region" description="Helical" evidence="8">
    <location>
        <begin position="77"/>
        <end position="97"/>
    </location>
</feature>
<dbReference type="KEGG" id="clf:GJQ69_04320"/>
<dbReference type="NCBIfam" id="NF009070">
    <property type="entry name" value="PRK12405.1"/>
    <property type="match status" value="1"/>
</dbReference>
<gene>
    <name evidence="8" type="primary">rnfE</name>
    <name evidence="10" type="ORF">GJQ69_04320</name>
    <name evidence="11" type="ORF">GKP14_00260</name>
</gene>
<keyword evidence="4 8" id="KW-1278">Translocase</keyword>
<feature type="transmembrane region" description="Helical" evidence="8">
    <location>
        <begin position="172"/>
        <end position="196"/>
    </location>
</feature>
<feature type="region of interest" description="Disordered" evidence="9">
    <location>
        <begin position="231"/>
        <end position="267"/>
    </location>
</feature>
<accession>A0A859DUR6</accession>
<dbReference type="AlphaFoldDB" id="A0A859DUR6"/>
<keyword evidence="13" id="KW-1185">Reference proteome</keyword>
<protein>
    <recommendedName>
        <fullName evidence="8">Ion-translocating oxidoreductase complex subunit E</fullName>
        <ecNumber evidence="8">7.-.-.-</ecNumber>
    </recommendedName>
    <alternativeName>
        <fullName evidence="8">Rnf electron transport complex subunit E</fullName>
    </alternativeName>
</protein>
<comment type="similarity">
    <text evidence="8">Belongs to the NqrDE/RnfAE family.</text>
</comment>
<evidence type="ECO:0000256" key="7">
    <source>
        <dbReference type="ARBA" id="ARBA00023136"/>
    </source>
</evidence>
<evidence type="ECO:0000313" key="12">
    <source>
        <dbReference type="Proteomes" id="UP000501316"/>
    </source>
</evidence>
<keyword evidence="3 8" id="KW-0812">Transmembrane</keyword>
<dbReference type="GO" id="GO:0005886">
    <property type="term" value="C:plasma membrane"/>
    <property type="evidence" value="ECO:0007669"/>
    <property type="project" value="UniProtKB-SubCell"/>
</dbReference>
<dbReference type="GO" id="GO:0022900">
    <property type="term" value="P:electron transport chain"/>
    <property type="evidence" value="ECO:0007669"/>
    <property type="project" value="UniProtKB-UniRule"/>
</dbReference>
<dbReference type="GO" id="GO:0012505">
    <property type="term" value="C:endomembrane system"/>
    <property type="evidence" value="ECO:0007669"/>
    <property type="project" value="UniProtKB-SubCell"/>
</dbReference>
<keyword evidence="2 8" id="KW-0813">Transport</keyword>
<comment type="subcellular location">
    <subcellularLocation>
        <location evidence="8">Cell membrane</location>
        <topology evidence="8">Multi-pass membrane protein</topology>
    </subcellularLocation>
    <subcellularLocation>
        <location evidence="1">Endomembrane system</location>
        <topology evidence="1">Multi-pass membrane protein</topology>
    </subcellularLocation>
</comment>
<evidence type="ECO:0000256" key="3">
    <source>
        <dbReference type="ARBA" id="ARBA00022692"/>
    </source>
</evidence>
<evidence type="ECO:0000313" key="13">
    <source>
        <dbReference type="Proteomes" id="UP000509623"/>
    </source>
</evidence>
<evidence type="ECO:0000256" key="1">
    <source>
        <dbReference type="ARBA" id="ARBA00004127"/>
    </source>
</evidence>
<dbReference type="EMBL" id="CP046161">
    <property type="protein sequence ID" value="QKO29594.1"/>
    <property type="molecule type" value="Genomic_DNA"/>
</dbReference>
<dbReference type="HAMAP" id="MF_00478">
    <property type="entry name" value="RsxE_RnfE"/>
    <property type="match status" value="1"/>
</dbReference>
<evidence type="ECO:0000256" key="5">
    <source>
        <dbReference type="ARBA" id="ARBA00022982"/>
    </source>
</evidence>
<proteinExistence type="inferred from homology"/>
<dbReference type="InterPro" id="IPR010968">
    <property type="entry name" value="RnfE"/>
</dbReference>
<dbReference type="InterPro" id="IPR003667">
    <property type="entry name" value="NqrDE/RnfAE"/>
</dbReference>
<comment type="subunit">
    <text evidence="8">The complex is composed of six subunits: RnfA, RnfB, RnfC, RnfD, RnfE and RnfG.</text>
</comment>
<reference evidence="12 13" key="1">
    <citation type="submission" date="2019-11" db="EMBL/GenBank/DDBJ databases">
        <authorList>
            <person name="Ren C."/>
            <person name="Wang H."/>
            <person name="Xu Y."/>
        </authorList>
    </citation>
    <scope>NUCLEOTIDE SEQUENCE [LARGE SCALE GENOMIC DNA]</scope>
    <source>
        <strain evidence="13">JNU-WLY1368</strain>
        <strain evidence="10 12">LBM 19010</strain>
    </source>
</reference>
<keyword evidence="8" id="KW-1003">Cell membrane</keyword>
<reference evidence="11" key="2">
    <citation type="journal article" date="2021" name="Appl. Environ. Microbiol.">
        <title>Adaptability of a Caproate-Producing Bacterium Contributes to Its Dominance in an Anaerobic Fermentation System.</title>
        <authorList>
            <person name="Wang H."/>
            <person name="Gu Y."/>
            <person name="Zhou W."/>
            <person name="Zhao D."/>
            <person name="Qiao Z."/>
            <person name="Zheng J."/>
            <person name="Gao J."/>
            <person name="Chen X."/>
            <person name="Ren C."/>
            <person name="Xu Y."/>
        </authorList>
    </citation>
    <scope>NUCLEOTIDE SEQUENCE</scope>
    <source>
        <strain evidence="11">JNU-WLY1368</strain>
    </source>
</reference>
<dbReference type="NCBIfam" id="TIGR01948">
    <property type="entry name" value="rnfE"/>
    <property type="match status" value="1"/>
</dbReference>
<keyword evidence="7 8" id="KW-0472">Membrane</keyword>
<organism evidence="10 12">
    <name type="scientific">Caproicibacterium lactatifermentans</name>
    <dbReference type="NCBI Taxonomy" id="2666138"/>
    <lineage>
        <taxon>Bacteria</taxon>
        <taxon>Bacillati</taxon>
        <taxon>Bacillota</taxon>
        <taxon>Clostridia</taxon>
        <taxon>Eubacteriales</taxon>
        <taxon>Oscillospiraceae</taxon>
        <taxon>Caproicibacterium</taxon>
    </lineage>
</organism>
<dbReference type="RefSeq" id="WP_174193067.1">
    <property type="nucleotide sequence ID" value="NZ_CP046051.1"/>
</dbReference>
<evidence type="ECO:0000313" key="11">
    <source>
        <dbReference type="EMBL" id="QKO29594.1"/>
    </source>
</evidence>
<evidence type="ECO:0000256" key="2">
    <source>
        <dbReference type="ARBA" id="ARBA00022448"/>
    </source>
</evidence>
<evidence type="ECO:0000256" key="4">
    <source>
        <dbReference type="ARBA" id="ARBA00022967"/>
    </source>
</evidence>
<keyword evidence="6 8" id="KW-1133">Transmembrane helix</keyword>
<reference evidence="11" key="3">
    <citation type="journal article" date="2022" name="Int. J. Syst. Evol. Microbiol.">
        <title>Caproicibacterium lactatifermentans sp. nov., isolated from pit clay used for the production of Chinese strong aroma-type liquor.</title>
        <authorList>
            <person name="Wang H."/>
            <person name="Gu Y."/>
            <person name="Zhao D."/>
            <person name="Qiao Z."/>
            <person name="Zheng J."/>
            <person name="Gao J."/>
            <person name="Ren C."/>
            <person name="Xu Y."/>
        </authorList>
    </citation>
    <scope>NUCLEOTIDE SEQUENCE</scope>
    <source>
        <strain evidence="11">JNU-WLY1368</strain>
    </source>
</reference>
<evidence type="ECO:0000256" key="9">
    <source>
        <dbReference type="SAM" id="MobiDB-lite"/>
    </source>
</evidence>
<dbReference type="Pfam" id="PF02508">
    <property type="entry name" value="Rnf-Nqr"/>
    <property type="match status" value="1"/>
</dbReference>
<dbReference type="Proteomes" id="UP000509623">
    <property type="component" value="Chromosome"/>
</dbReference>
<dbReference type="EMBL" id="CP046051">
    <property type="protein sequence ID" value="QKN23771.1"/>
    <property type="molecule type" value="Genomic_DNA"/>
</dbReference>
<dbReference type="Proteomes" id="UP000501316">
    <property type="component" value="Chromosome"/>
</dbReference>
<name>A0A859DUR6_9FIRM</name>
<evidence type="ECO:0000256" key="8">
    <source>
        <dbReference type="HAMAP-Rule" id="MF_00478"/>
    </source>
</evidence>
<dbReference type="PANTHER" id="PTHR30586">
    <property type="entry name" value="ELECTRON TRANSPORT COMPLEX PROTEIN RNFE"/>
    <property type="match status" value="1"/>
</dbReference>